<dbReference type="AlphaFoldDB" id="A0AAV5AWP9"/>
<dbReference type="InterPro" id="IPR010387">
    <property type="entry name" value="QueT"/>
</dbReference>
<gene>
    <name evidence="2" type="ORF">ATOP_00670</name>
</gene>
<dbReference type="PANTHER" id="PTHR40044:SF1">
    <property type="entry name" value="INTEGRAL MEMBRANE PROTEIN"/>
    <property type="match status" value="1"/>
</dbReference>
<proteinExistence type="predicted"/>
<dbReference type="EMBL" id="BQKC01000001">
    <property type="protein sequence ID" value="GJM54412.1"/>
    <property type="molecule type" value="Genomic_DNA"/>
</dbReference>
<dbReference type="RefSeq" id="WP_168354020.1">
    <property type="nucleotide sequence ID" value="NZ_BQKC01000001.1"/>
</dbReference>
<keyword evidence="1" id="KW-0472">Membrane</keyword>
<feature type="transmembrane region" description="Helical" evidence="1">
    <location>
        <begin position="6"/>
        <end position="30"/>
    </location>
</feature>
<comment type="caution">
    <text evidence="2">The sequence shown here is derived from an EMBL/GenBank/DDBJ whole genome shotgun (WGS) entry which is preliminary data.</text>
</comment>
<keyword evidence="3" id="KW-1185">Reference proteome</keyword>
<reference evidence="2" key="1">
    <citation type="journal article" date="2022" name="Int. J. Syst. Evol. Microbiol.">
        <title>Granulimonas faecalis gen. nov., sp. nov., and Leptogranulimonas caecicola gen. nov., sp. nov., novel lactate-producing Atopobiaceae bacteria isolated from mouse intestines, and an emended description of the family Atopobiaceae.</title>
        <authorList>
            <person name="Morinaga K."/>
            <person name="Kusada H."/>
            <person name="Sakamoto S."/>
            <person name="Murakami T."/>
            <person name="Toyoda A."/>
            <person name="Mori H."/>
            <person name="Meng X.Y."/>
            <person name="Takashino M."/>
            <person name="Murotomi K."/>
            <person name="Tamaki H."/>
        </authorList>
    </citation>
    <scope>NUCLEOTIDE SEQUENCE</scope>
    <source>
        <strain evidence="2">OPF53</strain>
    </source>
</reference>
<dbReference type="Pfam" id="PF06177">
    <property type="entry name" value="QueT"/>
    <property type="match status" value="1"/>
</dbReference>
<evidence type="ECO:0000313" key="3">
    <source>
        <dbReference type="Proteomes" id="UP001055025"/>
    </source>
</evidence>
<keyword evidence="1" id="KW-0812">Transmembrane</keyword>
<organism evidence="2 3">
    <name type="scientific">Granulimonas faecalis</name>
    <dbReference type="NCBI Taxonomy" id="2894155"/>
    <lineage>
        <taxon>Bacteria</taxon>
        <taxon>Bacillati</taxon>
        <taxon>Actinomycetota</taxon>
        <taxon>Coriobacteriia</taxon>
        <taxon>Coriobacteriales</taxon>
        <taxon>Kribbibacteriaceae</taxon>
        <taxon>Granulimonas</taxon>
    </lineage>
</organism>
<sequence length="197" mass="20282">MSPSTMARIAMIAALYGAATLFCLMFMGGLAWGPVQLRLSEALCVLALFTPDAIPGLALGCAVANGANIVLGGTGTLGLLDVVFGSAATAIGAWVMWRWRAHPSVAVLGPVVANGLIVPAYLPLLLAGLGFYTVPFTSISLEGAWPAMYLFGLVCTGVGEAVVMYALGLPLYRALERTPLPAMLAGGTDPRPMGGTR</sequence>
<feature type="transmembrane region" description="Helical" evidence="1">
    <location>
        <begin position="111"/>
        <end position="134"/>
    </location>
</feature>
<name>A0AAV5AWP9_9ACTN</name>
<feature type="transmembrane region" description="Helical" evidence="1">
    <location>
        <begin position="77"/>
        <end position="99"/>
    </location>
</feature>
<protein>
    <recommendedName>
        <fullName evidence="4">QueT transporter</fullName>
    </recommendedName>
</protein>
<evidence type="ECO:0008006" key="4">
    <source>
        <dbReference type="Google" id="ProtNLM"/>
    </source>
</evidence>
<accession>A0AAV5AWP9</accession>
<feature type="transmembrane region" description="Helical" evidence="1">
    <location>
        <begin position="146"/>
        <end position="167"/>
    </location>
</feature>
<evidence type="ECO:0000256" key="1">
    <source>
        <dbReference type="SAM" id="Phobius"/>
    </source>
</evidence>
<keyword evidence="1" id="KW-1133">Transmembrane helix</keyword>
<dbReference type="PANTHER" id="PTHR40044">
    <property type="entry name" value="INTEGRAL MEMBRANE PROTEIN-RELATED"/>
    <property type="match status" value="1"/>
</dbReference>
<dbReference type="Proteomes" id="UP001055025">
    <property type="component" value="Unassembled WGS sequence"/>
</dbReference>
<evidence type="ECO:0000313" key="2">
    <source>
        <dbReference type="EMBL" id="GJM54412.1"/>
    </source>
</evidence>